<evidence type="ECO:0000256" key="5">
    <source>
        <dbReference type="ARBA" id="ARBA00023049"/>
    </source>
</evidence>
<evidence type="ECO:0000313" key="7">
    <source>
        <dbReference type="EMBL" id="TET78549.1"/>
    </source>
</evidence>
<evidence type="ECO:0000256" key="3">
    <source>
        <dbReference type="ARBA" id="ARBA00022801"/>
    </source>
</evidence>
<dbReference type="PROSITE" id="PS50249">
    <property type="entry name" value="MPN"/>
    <property type="match status" value="1"/>
</dbReference>
<gene>
    <name evidence="7" type="ORF">E3J38_08410</name>
</gene>
<evidence type="ECO:0000259" key="6">
    <source>
        <dbReference type="PROSITE" id="PS50249"/>
    </source>
</evidence>
<dbReference type="GO" id="GO:0006508">
    <property type="term" value="P:proteolysis"/>
    <property type="evidence" value="ECO:0007669"/>
    <property type="project" value="UniProtKB-KW"/>
</dbReference>
<evidence type="ECO:0000256" key="2">
    <source>
        <dbReference type="ARBA" id="ARBA00022723"/>
    </source>
</evidence>
<accession>A0A523XHT5</accession>
<dbReference type="PANTHER" id="PTHR30471">
    <property type="entry name" value="DNA REPAIR PROTEIN RADC"/>
    <property type="match status" value="1"/>
</dbReference>
<keyword evidence="4" id="KW-0862">Zinc</keyword>
<evidence type="ECO:0000256" key="4">
    <source>
        <dbReference type="ARBA" id="ARBA00022833"/>
    </source>
</evidence>
<protein>
    <submittedName>
        <fullName evidence="7">JAB domain-containing protein</fullName>
    </submittedName>
</protein>
<dbReference type="InterPro" id="IPR025657">
    <property type="entry name" value="RadC_JAB"/>
</dbReference>
<dbReference type="Pfam" id="PF04002">
    <property type="entry name" value="RadC"/>
    <property type="match status" value="1"/>
</dbReference>
<dbReference type="GO" id="GO:0046872">
    <property type="term" value="F:metal ion binding"/>
    <property type="evidence" value="ECO:0007669"/>
    <property type="project" value="UniProtKB-KW"/>
</dbReference>
<dbReference type="InterPro" id="IPR001405">
    <property type="entry name" value="UPF0758"/>
</dbReference>
<proteinExistence type="predicted"/>
<dbReference type="GO" id="GO:0008237">
    <property type="term" value="F:metallopeptidase activity"/>
    <property type="evidence" value="ECO:0007669"/>
    <property type="project" value="UniProtKB-KW"/>
</dbReference>
<feature type="non-terminal residue" evidence="7">
    <location>
        <position position="1"/>
    </location>
</feature>
<keyword evidence="5" id="KW-0482">Metalloprotease</keyword>
<dbReference type="InterPro" id="IPR037518">
    <property type="entry name" value="MPN"/>
</dbReference>
<keyword evidence="2" id="KW-0479">Metal-binding</keyword>
<dbReference type="AlphaFoldDB" id="A0A523XHT5"/>
<keyword evidence="3" id="KW-0378">Hydrolase</keyword>
<name>A0A523XHT5_UNCT6</name>
<reference evidence="7 8" key="1">
    <citation type="submission" date="2019-03" db="EMBL/GenBank/DDBJ databases">
        <title>Metabolic potential of uncultured bacteria and archaea associated with petroleum seepage in deep-sea sediments.</title>
        <authorList>
            <person name="Dong X."/>
            <person name="Hubert C."/>
        </authorList>
    </citation>
    <scope>NUCLEOTIDE SEQUENCE [LARGE SCALE GENOMIC DNA]</scope>
    <source>
        <strain evidence="7">E29_bin36</strain>
    </source>
</reference>
<dbReference type="Gene3D" id="3.40.140.10">
    <property type="entry name" value="Cytidine Deaminase, domain 2"/>
    <property type="match status" value="1"/>
</dbReference>
<sequence>NHPSGDVSPCDDDIQLTRRLVKAGEIMGIEVLDHVIVSEKGYLSMKEKGFI</sequence>
<dbReference type="Proteomes" id="UP000315534">
    <property type="component" value="Unassembled WGS sequence"/>
</dbReference>
<dbReference type="PANTHER" id="PTHR30471:SF3">
    <property type="entry name" value="UPF0758 PROTEIN YEES-RELATED"/>
    <property type="match status" value="1"/>
</dbReference>
<organism evidence="7 8">
    <name type="scientific">candidate division TA06 bacterium</name>
    <dbReference type="NCBI Taxonomy" id="2250710"/>
    <lineage>
        <taxon>Bacteria</taxon>
        <taxon>Bacteria division TA06</taxon>
    </lineage>
</organism>
<evidence type="ECO:0000256" key="1">
    <source>
        <dbReference type="ARBA" id="ARBA00022670"/>
    </source>
</evidence>
<comment type="caution">
    <text evidence="7">The sequence shown here is derived from an EMBL/GenBank/DDBJ whole genome shotgun (WGS) entry which is preliminary data.</text>
</comment>
<dbReference type="EMBL" id="SOIP01000481">
    <property type="protein sequence ID" value="TET78549.1"/>
    <property type="molecule type" value="Genomic_DNA"/>
</dbReference>
<feature type="domain" description="MPN" evidence="6">
    <location>
        <begin position="1"/>
        <end position="51"/>
    </location>
</feature>
<keyword evidence="1" id="KW-0645">Protease</keyword>
<evidence type="ECO:0000313" key="8">
    <source>
        <dbReference type="Proteomes" id="UP000315534"/>
    </source>
</evidence>